<dbReference type="GO" id="GO:0005886">
    <property type="term" value="C:plasma membrane"/>
    <property type="evidence" value="ECO:0007669"/>
    <property type="project" value="UniProtKB-SubCell"/>
</dbReference>
<dbReference type="STRING" id="646529.Desaci_1738"/>
<dbReference type="CDD" id="cd06261">
    <property type="entry name" value="TM_PBP2"/>
    <property type="match status" value="1"/>
</dbReference>
<dbReference type="SUPFAM" id="SSF161098">
    <property type="entry name" value="MetI-like"/>
    <property type="match status" value="1"/>
</dbReference>
<evidence type="ECO:0000313" key="9">
    <source>
        <dbReference type="EMBL" id="AFM40726.1"/>
    </source>
</evidence>
<dbReference type="HOGENOM" id="CLU_064254_1_2_9"/>
<gene>
    <name evidence="9" type="ordered locus">Desaci_1738</name>
</gene>
<feature type="transmembrane region" description="Helical" evidence="7">
    <location>
        <begin position="243"/>
        <end position="261"/>
    </location>
</feature>
<feature type="transmembrane region" description="Helical" evidence="7">
    <location>
        <begin position="183"/>
        <end position="204"/>
    </location>
</feature>
<keyword evidence="2 7" id="KW-0813">Transport</keyword>
<evidence type="ECO:0000256" key="3">
    <source>
        <dbReference type="ARBA" id="ARBA00022475"/>
    </source>
</evidence>
<dbReference type="PANTHER" id="PTHR30043:SF1">
    <property type="entry name" value="ABC TRANSPORT SYSTEM PERMEASE PROTEIN P69"/>
    <property type="match status" value="1"/>
</dbReference>
<keyword evidence="6 7" id="KW-0472">Membrane</keyword>
<dbReference type="EMBL" id="CP003639">
    <property type="protein sequence ID" value="AFM40726.1"/>
    <property type="molecule type" value="Genomic_DNA"/>
</dbReference>
<feature type="transmembrane region" description="Helical" evidence="7">
    <location>
        <begin position="21"/>
        <end position="38"/>
    </location>
</feature>
<evidence type="ECO:0000256" key="6">
    <source>
        <dbReference type="ARBA" id="ARBA00023136"/>
    </source>
</evidence>
<dbReference type="Pfam" id="PF00528">
    <property type="entry name" value="BPD_transp_1"/>
    <property type="match status" value="1"/>
</dbReference>
<keyword evidence="10" id="KW-1185">Reference proteome</keyword>
<evidence type="ECO:0000256" key="5">
    <source>
        <dbReference type="ARBA" id="ARBA00022989"/>
    </source>
</evidence>
<feature type="domain" description="ABC transmembrane type-1" evidence="8">
    <location>
        <begin position="77"/>
        <end position="261"/>
    </location>
</feature>
<evidence type="ECO:0000259" key="8">
    <source>
        <dbReference type="PROSITE" id="PS50928"/>
    </source>
</evidence>
<dbReference type="InterPro" id="IPR000515">
    <property type="entry name" value="MetI-like"/>
</dbReference>
<name>I4D4K2_DESAJ</name>
<feature type="transmembrane region" description="Helical" evidence="7">
    <location>
        <begin position="77"/>
        <end position="103"/>
    </location>
</feature>
<keyword evidence="3" id="KW-1003">Cell membrane</keyword>
<reference evidence="9 10" key="1">
    <citation type="journal article" date="2012" name="J. Bacteriol.">
        <title>Complete genome sequences of Desulfosporosinus orientis DSM765T, Desulfosporosinus youngiae DSM17734T, Desulfosporosinus meridiei DSM13257T, and Desulfosporosinus acidiphilus DSM22704T.</title>
        <authorList>
            <person name="Pester M."/>
            <person name="Brambilla E."/>
            <person name="Alazard D."/>
            <person name="Rattei T."/>
            <person name="Weinmaier T."/>
            <person name="Han J."/>
            <person name="Lucas S."/>
            <person name="Lapidus A."/>
            <person name="Cheng J.F."/>
            <person name="Goodwin L."/>
            <person name="Pitluck S."/>
            <person name="Peters L."/>
            <person name="Ovchinnikova G."/>
            <person name="Teshima H."/>
            <person name="Detter J.C."/>
            <person name="Han C.S."/>
            <person name="Tapia R."/>
            <person name="Land M.L."/>
            <person name="Hauser L."/>
            <person name="Kyrpides N.C."/>
            <person name="Ivanova N.N."/>
            <person name="Pagani I."/>
            <person name="Huntmann M."/>
            <person name="Wei C.L."/>
            <person name="Davenport K.W."/>
            <person name="Daligault H."/>
            <person name="Chain P.S."/>
            <person name="Chen A."/>
            <person name="Mavromatis K."/>
            <person name="Markowitz V."/>
            <person name="Szeto E."/>
            <person name="Mikhailova N."/>
            <person name="Pati A."/>
            <person name="Wagner M."/>
            <person name="Woyke T."/>
            <person name="Ollivier B."/>
            <person name="Klenk H.P."/>
            <person name="Spring S."/>
            <person name="Loy A."/>
        </authorList>
    </citation>
    <scope>NUCLEOTIDE SEQUENCE [LARGE SCALE GENOMIC DNA]</scope>
    <source>
        <strain evidence="10">DSM 22704 / JCM 16185 / SJ4</strain>
    </source>
</reference>
<organism evidence="9 10">
    <name type="scientific">Desulfosporosinus acidiphilus (strain DSM 22704 / JCM 16185 / SJ4)</name>
    <dbReference type="NCBI Taxonomy" id="646529"/>
    <lineage>
        <taxon>Bacteria</taxon>
        <taxon>Bacillati</taxon>
        <taxon>Bacillota</taxon>
        <taxon>Clostridia</taxon>
        <taxon>Eubacteriales</taxon>
        <taxon>Desulfitobacteriaceae</taxon>
        <taxon>Desulfosporosinus</taxon>
    </lineage>
</organism>
<proteinExistence type="inferred from homology"/>
<sequence>MKMEEAILPAKPLSKESLTMWILLAVLSLLTVYALLTIDYKSVDMAKAIGDTLNNFKTIFLHPAAHRLSLWGAFYEVLITMGLAFLTTLFGGIIAMFLGLLAAQNLAPKQVTNIIKGFVAFIRAVPTILWVLIFAVAAGLGSAAAVIGLTFHSVSYLTKAYSESFEELDRSVIEALMASGANWWQIIFQAVIPSSVSSLLSWTFMRFEINFANAVAMGAAAGAAGIGFDLFMDSGFYFDLREIGLVTYFIIAFAIVLEAISTNLKSKILKKA</sequence>
<dbReference type="PROSITE" id="PS50928">
    <property type="entry name" value="ABC_TM1"/>
    <property type="match status" value="1"/>
</dbReference>
<accession>I4D4K2</accession>
<dbReference type="eggNOG" id="COG3639">
    <property type="taxonomic scope" value="Bacteria"/>
</dbReference>
<dbReference type="Gene3D" id="1.10.3720.10">
    <property type="entry name" value="MetI-like"/>
    <property type="match status" value="1"/>
</dbReference>
<dbReference type="Proteomes" id="UP000002892">
    <property type="component" value="Chromosome"/>
</dbReference>
<dbReference type="InterPro" id="IPR035906">
    <property type="entry name" value="MetI-like_sf"/>
</dbReference>
<dbReference type="AlphaFoldDB" id="I4D4K2"/>
<keyword evidence="4 7" id="KW-0812">Transmembrane</keyword>
<evidence type="ECO:0000256" key="4">
    <source>
        <dbReference type="ARBA" id="ARBA00022692"/>
    </source>
</evidence>
<keyword evidence="5 7" id="KW-1133">Transmembrane helix</keyword>
<evidence type="ECO:0000313" key="10">
    <source>
        <dbReference type="Proteomes" id="UP000002892"/>
    </source>
</evidence>
<dbReference type="KEGG" id="dai:Desaci_1738"/>
<dbReference type="GO" id="GO:0055085">
    <property type="term" value="P:transmembrane transport"/>
    <property type="evidence" value="ECO:0007669"/>
    <property type="project" value="InterPro"/>
</dbReference>
<comment type="subcellular location">
    <subcellularLocation>
        <location evidence="1 7">Cell membrane</location>
        <topology evidence="1 7">Multi-pass membrane protein</topology>
    </subcellularLocation>
</comment>
<evidence type="ECO:0000256" key="7">
    <source>
        <dbReference type="RuleBase" id="RU363032"/>
    </source>
</evidence>
<evidence type="ECO:0000256" key="1">
    <source>
        <dbReference type="ARBA" id="ARBA00004651"/>
    </source>
</evidence>
<dbReference type="RefSeq" id="WP_014826732.1">
    <property type="nucleotide sequence ID" value="NC_018068.1"/>
</dbReference>
<protein>
    <submittedName>
        <fullName evidence="9">ABC-type phosphate/phosphonate transport system, permease component</fullName>
    </submittedName>
</protein>
<evidence type="ECO:0000256" key="2">
    <source>
        <dbReference type="ARBA" id="ARBA00022448"/>
    </source>
</evidence>
<dbReference type="OrthoDB" id="8557224at2"/>
<dbReference type="PANTHER" id="PTHR30043">
    <property type="entry name" value="PHOSPHONATES TRANSPORT SYSTEM PERMEASE PROTEIN"/>
    <property type="match status" value="1"/>
</dbReference>
<comment type="similarity">
    <text evidence="7">Belongs to the binding-protein-dependent transport system permease family.</text>
</comment>
<feature type="transmembrane region" description="Helical" evidence="7">
    <location>
        <begin position="211"/>
        <end position="231"/>
    </location>
</feature>
<feature type="transmembrane region" description="Helical" evidence="7">
    <location>
        <begin position="124"/>
        <end position="151"/>
    </location>
</feature>